<dbReference type="Proteomes" id="UP000472240">
    <property type="component" value="Chromosome 6"/>
</dbReference>
<reference evidence="1 2" key="2">
    <citation type="journal article" date="2018" name="Annu Rev Anim Biosci">
        <title>Bat Biology, Genomes, and the Bat1K Project: To Generate Chromosome-Level Genomes for All Living Bat Species.</title>
        <authorList>
            <person name="Teeling E.C."/>
            <person name="Vernes S.C."/>
            <person name="Davalos L.M."/>
            <person name="Ray D.A."/>
            <person name="Gilbert M.T.P."/>
            <person name="Myers E."/>
        </authorList>
    </citation>
    <scope>NUCLEOTIDE SEQUENCE</scope>
</reference>
<dbReference type="SUPFAM" id="SSF81518">
    <property type="entry name" value="Subunit XI (6.4 kDa protein) of cytochrome bc1 complex (Ubiquinol-cytochrome c reductase)"/>
    <property type="match status" value="1"/>
</dbReference>
<organism evidence="1 2">
    <name type="scientific">Rhinolophus ferrumequinum</name>
    <name type="common">Greater horseshoe bat</name>
    <dbReference type="NCBI Taxonomy" id="59479"/>
    <lineage>
        <taxon>Eukaryota</taxon>
        <taxon>Metazoa</taxon>
        <taxon>Chordata</taxon>
        <taxon>Craniata</taxon>
        <taxon>Vertebrata</taxon>
        <taxon>Euteleostomi</taxon>
        <taxon>Mammalia</taxon>
        <taxon>Eutheria</taxon>
        <taxon>Laurasiatheria</taxon>
        <taxon>Chiroptera</taxon>
        <taxon>Yinpterochiroptera</taxon>
        <taxon>Rhinolophoidea</taxon>
        <taxon>Rhinolophidae</taxon>
        <taxon>Rhinolophinae</taxon>
        <taxon>Rhinolophus</taxon>
    </lineage>
</organism>
<sequence length="71" mass="7938">MLNSFLGQRYHELAKNWISTVGMWGPFKDNETLWCLVVMPTASRTARALSVDLEEIHSVGLSIVSENNSDA</sequence>
<accession>A0A671E688</accession>
<evidence type="ECO:0000313" key="2">
    <source>
        <dbReference type="Proteomes" id="UP000472240"/>
    </source>
</evidence>
<dbReference type="GO" id="GO:0006122">
    <property type="term" value="P:mitochondrial electron transport, ubiquinol to cytochrome c"/>
    <property type="evidence" value="ECO:0007669"/>
    <property type="project" value="InterPro"/>
</dbReference>
<reference evidence="1" key="5">
    <citation type="submission" date="2025-09" db="UniProtKB">
        <authorList>
            <consortium name="Ensembl"/>
        </authorList>
    </citation>
    <scope>IDENTIFICATION</scope>
</reference>
<name>A0A671E688_RHIFE</name>
<reference evidence="1" key="4">
    <citation type="submission" date="2025-08" db="UniProtKB">
        <authorList>
            <consortium name="Ensembl"/>
        </authorList>
    </citation>
    <scope>IDENTIFICATION</scope>
</reference>
<proteinExistence type="predicted"/>
<keyword evidence="2" id="KW-1185">Reference proteome</keyword>
<protein>
    <submittedName>
        <fullName evidence="1">Uncharacterized protein</fullName>
    </submittedName>
</protein>
<evidence type="ECO:0000313" key="1">
    <source>
        <dbReference type="Ensembl" id="ENSRFEP00010007193.1"/>
    </source>
</evidence>
<reference evidence="1 2" key="1">
    <citation type="journal article" date="2015" name="Annu Rev Anim Biosci">
        <title>The Genome 10K Project: a way forward.</title>
        <authorList>
            <person name="Koepfli K.P."/>
            <person name="Paten B."/>
            <person name="O'Brien S.J."/>
            <person name="Koepfli K.P."/>
            <person name="Paten B."/>
            <person name="Antunes A."/>
            <person name="Belov K."/>
            <person name="Bustamante C."/>
            <person name="Castoe T.A."/>
            <person name="Clawson H."/>
            <person name="Crawford A.J."/>
            <person name="Diekhans M."/>
            <person name="Distel D."/>
            <person name="Durbin R."/>
            <person name="Earl D."/>
            <person name="Fujita M.K."/>
            <person name="Gamble T."/>
            <person name="Georges A."/>
            <person name="Gemmell N."/>
            <person name="Gilbert M.T."/>
            <person name="Graves J.M."/>
            <person name="Green R.E."/>
            <person name="Hickey G."/>
            <person name="Jarvis E.D."/>
            <person name="Johnson W."/>
            <person name="Komissarov A."/>
            <person name="Korf I."/>
            <person name="Kuhn R."/>
            <person name="Larkin D.M."/>
            <person name="Lewin H."/>
            <person name="Lopez J.V."/>
            <person name="Ma J."/>
            <person name="Marques-Bonet T."/>
            <person name="Miller W."/>
            <person name="Murphy R."/>
            <person name="Pevzner P."/>
            <person name="Shapiro B."/>
            <person name="Steiner C."/>
            <person name="Tamazian G."/>
            <person name="Venkatesh B."/>
            <person name="Wang J."/>
            <person name="Wayne R."/>
            <person name="Wiley E."/>
            <person name="Yang H."/>
            <person name="Zhang G."/>
            <person name="Haussler D."/>
            <person name="Ryder O."/>
            <person name="O'Brien S.J."/>
        </authorList>
    </citation>
    <scope>NUCLEOTIDE SEQUENCE</scope>
</reference>
<dbReference type="Ensembl" id="ENSRFET00010007872.1">
    <property type="protein sequence ID" value="ENSRFEP00010007193.1"/>
    <property type="gene ID" value="ENSRFEG00010004857.1"/>
</dbReference>
<dbReference type="GO" id="GO:0005739">
    <property type="term" value="C:mitochondrion"/>
    <property type="evidence" value="ECO:0007669"/>
    <property type="project" value="GOC"/>
</dbReference>
<dbReference type="InterPro" id="IPR029027">
    <property type="entry name" value="Single_a-helix_sf"/>
</dbReference>
<dbReference type="Gene3D" id="1.20.5.220">
    <property type="match status" value="1"/>
</dbReference>
<dbReference type="Pfam" id="PF08997">
    <property type="entry name" value="UCR_6-4kD"/>
    <property type="match status" value="1"/>
</dbReference>
<dbReference type="InParanoid" id="A0A671E688"/>
<dbReference type="InterPro" id="IPR015089">
    <property type="entry name" value="UQCR"/>
</dbReference>
<reference evidence="2" key="3">
    <citation type="submission" date="2018-12" db="EMBL/GenBank/DDBJ databases">
        <title>G10K-VGP greater horseshoe bat female genome, primary haplotype.</title>
        <authorList>
            <person name="Teeling E."/>
            <person name="Myers G."/>
            <person name="Vernes S."/>
            <person name="Pippel M."/>
            <person name="Winkler S."/>
            <person name="Fedrigo O."/>
            <person name="Rhie A."/>
            <person name="Koren S."/>
            <person name="Phillippy A."/>
            <person name="Lewin H."/>
            <person name="Damas J."/>
            <person name="Howe K."/>
            <person name="Mountcastle J."/>
            <person name="Jarvis E.D."/>
        </authorList>
    </citation>
    <scope>NUCLEOTIDE SEQUENCE [LARGE SCALE GENOMIC DNA]</scope>
</reference>
<dbReference type="AlphaFoldDB" id="A0A671E688"/>